<feature type="region of interest" description="Disordered" evidence="1">
    <location>
        <begin position="1"/>
        <end position="24"/>
    </location>
</feature>
<dbReference type="AlphaFoldDB" id="A0A2G5VV43"/>
<evidence type="ECO:0000313" key="2">
    <source>
        <dbReference type="EMBL" id="PIC55669.1"/>
    </source>
</evidence>
<reference evidence="3" key="1">
    <citation type="submission" date="2017-10" db="EMBL/GenBank/DDBJ databases">
        <title>Rapid genome shrinkage in a self-fertile nematode reveals novel sperm competition proteins.</title>
        <authorList>
            <person name="Yin D."/>
            <person name="Schwarz E.M."/>
            <person name="Thomas C.G."/>
            <person name="Felde R.L."/>
            <person name="Korf I.F."/>
            <person name="Cutter A.D."/>
            <person name="Schartner C.M."/>
            <person name="Ralston E.J."/>
            <person name="Meyer B.J."/>
            <person name="Haag E.S."/>
        </authorList>
    </citation>
    <scope>NUCLEOTIDE SEQUENCE [LARGE SCALE GENOMIC DNA]</scope>
    <source>
        <strain evidence="3">JU1422</strain>
    </source>
</reference>
<gene>
    <name evidence="2" type="primary">Cnig_chr_I.g849</name>
    <name evidence="2" type="ORF">B9Z55_000849</name>
</gene>
<feature type="compositionally biased region" description="Basic residues" evidence="1">
    <location>
        <begin position="75"/>
        <end position="84"/>
    </location>
</feature>
<keyword evidence="3" id="KW-1185">Reference proteome</keyword>
<sequence length="94" mass="11249">MAKSKTKVTDPSKKRKPGRPPKRASFDEFLQKLKYDKIFRSFSDLLAMFGQAKSPNRKKRLLPSMLQKQQQPEIHRRRLKKKRRHEWNIVKATC</sequence>
<dbReference type="EMBL" id="PDUG01000001">
    <property type="protein sequence ID" value="PIC55669.1"/>
    <property type="molecule type" value="Genomic_DNA"/>
</dbReference>
<protein>
    <submittedName>
        <fullName evidence="2">Uncharacterized protein</fullName>
    </submittedName>
</protein>
<comment type="caution">
    <text evidence="2">The sequence shown here is derived from an EMBL/GenBank/DDBJ whole genome shotgun (WGS) entry which is preliminary data.</text>
</comment>
<dbReference type="Proteomes" id="UP000230233">
    <property type="component" value="Chromosome I"/>
</dbReference>
<feature type="region of interest" description="Disordered" evidence="1">
    <location>
        <begin position="65"/>
        <end position="84"/>
    </location>
</feature>
<evidence type="ECO:0000313" key="3">
    <source>
        <dbReference type="Proteomes" id="UP000230233"/>
    </source>
</evidence>
<evidence type="ECO:0000256" key="1">
    <source>
        <dbReference type="SAM" id="MobiDB-lite"/>
    </source>
</evidence>
<accession>A0A2G5VV43</accession>
<feature type="compositionally biased region" description="Basic residues" evidence="1">
    <location>
        <begin position="13"/>
        <end position="22"/>
    </location>
</feature>
<proteinExistence type="predicted"/>
<name>A0A2G5VV43_9PELO</name>
<organism evidence="2 3">
    <name type="scientific">Caenorhabditis nigoni</name>
    <dbReference type="NCBI Taxonomy" id="1611254"/>
    <lineage>
        <taxon>Eukaryota</taxon>
        <taxon>Metazoa</taxon>
        <taxon>Ecdysozoa</taxon>
        <taxon>Nematoda</taxon>
        <taxon>Chromadorea</taxon>
        <taxon>Rhabditida</taxon>
        <taxon>Rhabditina</taxon>
        <taxon>Rhabditomorpha</taxon>
        <taxon>Rhabditoidea</taxon>
        <taxon>Rhabditidae</taxon>
        <taxon>Peloderinae</taxon>
        <taxon>Caenorhabditis</taxon>
    </lineage>
</organism>